<reference evidence="1 3" key="1">
    <citation type="journal article" date="2020" name="Front. Microbiol.">
        <title>Genetic Organization of the aprX-lipA2 Operon Affects the Proteolytic Potential of Pseudomonas Species in Milk.</title>
        <authorList>
            <person name="Maier C."/>
            <person name="Huptas C."/>
            <person name="von Neubeck M."/>
            <person name="Scherer S."/>
            <person name="Wenning M."/>
            <person name="Lucking G."/>
        </authorList>
    </citation>
    <scope>NUCLEOTIDE SEQUENCE [LARGE SCALE GENOMIC DNA]</scope>
    <source>
        <strain evidence="1 3">WS 5094</strain>
    </source>
</reference>
<sequence>MSHSVIAKATPCPESNANAQAHAADTCLLELCKLIKLRDALIVLKGPLANSPEVRSIMEQRLLNNDVYERVLGKLASDWPPPHSVNHQK</sequence>
<organism evidence="1 3">
    <name type="scientific">Pseudomonas fragi</name>
    <dbReference type="NCBI Taxonomy" id="296"/>
    <lineage>
        <taxon>Bacteria</taxon>
        <taxon>Pseudomonadati</taxon>
        <taxon>Pseudomonadota</taxon>
        <taxon>Gammaproteobacteria</taxon>
        <taxon>Pseudomonadales</taxon>
        <taxon>Pseudomonadaceae</taxon>
        <taxon>Pseudomonas</taxon>
    </lineage>
</organism>
<protein>
    <submittedName>
        <fullName evidence="1">Uncharacterized protein</fullName>
    </submittedName>
</protein>
<dbReference type="GeneID" id="72389043"/>
<reference evidence="2 4" key="3">
    <citation type="submission" date="2020-11" db="EMBL/GenBank/DDBJ databases">
        <title>The Complete Genome of Pseudomonas fragi A13BB.</title>
        <authorList>
            <person name="Awolope O.K."/>
            <person name="O'Driscoll N.H."/>
            <person name="Di Salvo A."/>
            <person name="Lamb A.J."/>
        </authorList>
    </citation>
    <scope>NUCLEOTIDE SEQUENCE [LARGE SCALE GENOMIC DNA]</scope>
    <source>
        <strain evidence="2 4">A13BB</strain>
    </source>
</reference>
<dbReference type="Proteomes" id="UP000564604">
    <property type="component" value="Unassembled WGS sequence"/>
</dbReference>
<accession>A0A9Q5FQU7</accession>
<reference evidence="1" key="2">
    <citation type="submission" date="2020-03" db="EMBL/GenBank/DDBJ databases">
        <authorList>
            <person name="Maier C."/>
            <person name="Huptas C."/>
            <person name="von Neubeck M."/>
            <person name="Scherer S."/>
            <person name="Wenning M."/>
            <person name="Lucking G."/>
        </authorList>
    </citation>
    <scope>NUCLEOTIDE SEQUENCE</scope>
    <source>
        <strain evidence="1">WS 5094</strain>
    </source>
</reference>
<evidence type="ECO:0000313" key="4">
    <source>
        <dbReference type="Proteomes" id="UP000594467"/>
    </source>
</evidence>
<evidence type="ECO:0000313" key="2">
    <source>
        <dbReference type="EMBL" id="QPL33853.1"/>
    </source>
</evidence>
<dbReference type="Proteomes" id="UP000594467">
    <property type="component" value="Chromosome"/>
</dbReference>
<name>A0A9Q5FQU7_PSEFR</name>
<dbReference type="EMBL" id="JAAQYX010000038">
    <property type="protein sequence ID" value="NNB51801.1"/>
    <property type="molecule type" value="Genomic_DNA"/>
</dbReference>
<evidence type="ECO:0000313" key="3">
    <source>
        <dbReference type="Proteomes" id="UP000564604"/>
    </source>
</evidence>
<proteinExistence type="predicted"/>
<gene>
    <name evidence="1" type="ORF">HBN89_21440</name>
    <name evidence="2" type="ORF">I5R27_14670</name>
</gene>
<dbReference type="AlphaFoldDB" id="A0A9Q5FQU7"/>
<dbReference type="RefSeq" id="WP_016780463.1">
    <property type="nucleotide sequence ID" value="NZ_CP021132.1"/>
</dbReference>
<dbReference type="OrthoDB" id="7025878at2"/>
<evidence type="ECO:0000313" key="1">
    <source>
        <dbReference type="EMBL" id="NNB51801.1"/>
    </source>
</evidence>
<dbReference type="EMBL" id="CP065202">
    <property type="protein sequence ID" value="QPL33853.1"/>
    <property type="molecule type" value="Genomic_DNA"/>
</dbReference>